<keyword evidence="3" id="KW-1185">Reference proteome</keyword>
<feature type="domain" description="DUF7730" evidence="1">
    <location>
        <begin position="263"/>
        <end position="408"/>
    </location>
</feature>
<evidence type="ECO:0000313" key="2">
    <source>
        <dbReference type="EMBL" id="VUC32034.1"/>
    </source>
</evidence>
<name>A0ABY6UQ97_BIOOC</name>
<protein>
    <recommendedName>
        <fullName evidence="1">DUF7730 domain-containing protein</fullName>
    </recommendedName>
</protein>
<dbReference type="InterPro" id="IPR056632">
    <property type="entry name" value="DUF7730"/>
</dbReference>
<evidence type="ECO:0000313" key="3">
    <source>
        <dbReference type="Proteomes" id="UP000766486"/>
    </source>
</evidence>
<sequence>MDPTSTLTASLLLSLPINIRKRIYVFAGLVRECPITITPPSRGVIRPVESNFHTCAYKLRKQMRPDRVTVDSPECDCPHIPKQLLLVCKAIHKEVLELLYSENKFIVRTHQHVEDLRVLLTLPSEGIRALRHLLIRLNSWPCIRGHSLTNMKKGECWVCDDGNISNSDPEVSVGNSASEDITAGWLDVCQRLAAIITPGKLHLEFICDVGDLATAEYIIRPLKSLPRLRECSIRLGRRVDYTLRSLAESTALGLTTEETEEKQTVSKFTFSSLPREIRLRILEFTNLGPGGSYLSDFSPIRFTAGKYNHEVGAWNMRSAVRTCCTKCSFTKLHCSCPLNYASYSKSCACRLLPLELFLVSQQMYVDAAEILFSSNTFLFSGTYVETMNALKSLPSDSLKQIRRIRLDMGGDYLVRHENENEWWTLLSFIRNNLETSKLCIELDFDMDGYQISENDMYSSDRQRQSKIAYSSYVIFMRAVREELSDLLDFHVELGIFFDLEPVLEKYVMGEDYDANIGNKYPRRNKAANYVLWKDEWRNKIPPWHKDLDSFEGDSNGPLLPGL</sequence>
<dbReference type="Pfam" id="PF24864">
    <property type="entry name" value="DUF7730"/>
    <property type="match status" value="2"/>
</dbReference>
<evidence type="ECO:0000259" key="1">
    <source>
        <dbReference type="Pfam" id="PF24864"/>
    </source>
</evidence>
<dbReference type="EMBL" id="CABFNS010000839">
    <property type="protein sequence ID" value="VUC32034.1"/>
    <property type="molecule type" value="Genomic_DNA"/>
</dbReference>
<comment type="caution">
    <text evidence="2">The sequence shown here is derived from an EMBL/GenBank/DDBJ whole genome shotgun (WGS) entry which is preliminary data.</text>
</comment>
<dbReference type="PANTHER" id="PTHR42085:SF6">
    <property type="entry name" value="F-BOX DOMAIN-CONTAINING PROTEIN"/>
    <property type="match status" value="1"/>
</dbReference>
<feature type="domain" description="DUF7730" evidence="1">
    <location>
        <begin position="9"/>
        <end position="138"/>
    </location>
</feature>
<accession>A0ABY6UQ97</accession>
<reference evidence="2 3" key="1">
    <citation type="submission" date="2019-06" db="EMBL/GenBank/DDBJ databases">
        <authorList>
            <person name="Broberg M."/>
        </authorList>
    </citation>
    <scope>NUCLEOTIDE SEQUENCE [LARGE SCALE GENOMIC DNA]</scope>
</reference>
<gene>
    <name evidence="2" type="ORF">CLO192961_LOCUS319604</name>
</gene>
<dbReference type="PANTHER" id="PTHR42085">
    <property type="entry name" value="F-BOX DOMAIN-CONTAINING PROTEIN"/>
    <property type="match status" value="1"/>
</dbReference>
<dbReference type="Proteomes" id="UP000766486">
    <property type="component" value="Unassembled WGS sequence"/>
</dbReference>
<dbReference type="InterPro" id="IPR038883">
    <property type="entry name" value="AN11006-like"/>
</dbReference>
<proteinExistence type="predicted"/>
<organism evidence="2 3">
    <name type="scientific">Bionectria ochroleuca</name>
    <name type="common">Gliocladium roseum</name>
    <dbReference type="NCBI Taxonomy" id="29856"/>
    <lineage>
        <taxon>Eukaryota</taxon>
        <taxon>Fungi</taxon>
        <taxon>Dikarya</taxon>
        <taxon>Ascomycota</taxon>
        <taxon>Pezizomycotina</taxon>
        <taxon>Sordariomycetes</taxon>
        <taxon>Hypocreomycetidae</taxon>
        <taxon>Hypocreales</taxon>
        <taxon>Bionectriaceae</taxon>
        <taxon>Clonostachys</taxon>
    </lineage>
</organism>